<keyword evidence="3" id="KW-1185">Reference proteome</keyword>
<dbReference type="EMBL" id="JAAVJD010000365">
    <property type="protein sequence ID" value="NJQ08645.1"/>
    <property type="molecule type" value="Genomic_DNA"/>
</dbReference>
<accession>A0A7X6D5N5</accession>
<feature type="non-terminal residue" evidence="2">
    <location>
        <position position="1"/>
    </location>
</feature>
<dbReference type="Proteomes" id="UP000578686">
    <property type="component" value="Unassembled WGS sequence"/>
</dbReference>
<feature type="compositionally biased region" description="Gly residues" evidence="1">
    <location>
        <begin position="1"/>
        <end position="16"/>
    </location>
</feature>
<gene>
    <name evidence="2" type="ORF">HCN56_24490</name>
</gene>
<organism evidence="2 3">
    <name type="scientific">Streptomyces lonarensis</name>
    <dbReference type="NCBI Taxonomy" id="700599"/>
    <lineage>
        <taxon>Bacteria</taxon>
        <taxon>Bacillati</taxon>
        <taxon>Actinomycetota</taxon>
        <taxon>Actinomycetes</taxon>
        <taxon>Kitasatosporales</taxon>
        <taxon>Streptomycetaceae</taxon>
        <taxon>Streptomyces</taxon>
    </lineage>
</organism>
<evidence type="ECO:0000256" key="1">
    <source>
        <dbReference type="SAM" id="MobiDB-lite"/>
    </source>
</evidence>
<feature type="region of interest" description="Disordered" evidence="1">
    <location>
        <begin position="1"/>
        <end position="68"/>
    </location>
</feature>
<name>A0A7X6D5N5_9ACTN</name>
<evidence type="ECO:0000313" key="3">
    <source>
        <dbReference type="Proteomes" id="UP000578686"/>
    </source>
</evidence>
<evidence type="ECO:0000313" key="2">
    <source>
        <dbReference type="EMBL" id="NJQ08645.1"/>
    </source>
</evidence>
<comment type="caution">
    <text evidence="2">The sequence shown here is derived from an EMBL/GenBank/DDBJ whole genome shotgun (WGS) entry which is preliminary data.</text>
</comment>
<proteinExistence type="predicted"/>
<protein>
    <submittedName>
        <fullName evidence="2">Uncharacterized protein</fullName>
    </submittedName>
</protein>
<reference evidence="2 3" key="1">
    <citation type="submission" date="2020-03" db="EMBL/GenBank/DDBJ databases">
        <title>Draft genome of Streptomyces sp. ventii, isolated from the Axial Seamount in the Pacific Ocean, and resequencing of the two type strains Streptomyces lonarensis strain NCL 716 and Streptomyces bohaiensis strain 11A07.</title>
        <authorList>
            <person name="Loughran R.M."/>
            <person name="Pfannmuller K.M."/>
            <person name="Wasson B.J."/>
            <person name="Deadmond M.C."/>
            <person name="Paddock B.E."/>
            <person name="Koyack M.J."/>
            <person name="Gallegos D.A."/>
            <person name="Mitchell E.A."/>
            <person name="Ushijima B."/>
            <person name="Saw J.H."/>
            <person name="Mcphail K.L."/>
            <person name="Videau P."/>
        </authorList>
    </citation>
    <scope>NUCLEOTIDE SEQUENCE [LARGE SCALE GENOMIC DNA]</scope>
    <source>
        <strain evidence="2 3">NCL716</strain>
    </source>
</reference>
<sequence length="68" mass="6424">PGGDGGPPGGGTGGDTPPGSGRTAGGNAESPEEHDGDGPAGPRPPSDGELPRQQRPSEVSAGGRPTRG</sequence>
<dbReference type="AlphaFoldDB" id="A0A7X6D5N5"/>